<protein>
    <recommendedName>
        <fullName evidence="1">2EXR domain-containing protein</fullName>
    </recommendedName>
</protein>
<evidence type="ECO:0000313" key="3">
    <source>
        <dbReference type="Proteomes" id="UP000243797"/>
    </source>
</evidence>
<dbReference type="AlphaFoldDB" id="A0A2K1QYB8"/>
<comment type="caution">
    <text evidence="2">The sequence shown here is derived from an EMBL/GenBank/DDBJ whole genome shotgun (WGS) entry which is preliminary data.</text>
</comment>
<proteinExistence type="predicted"/>
<evidence type="ECO:0000313" key="2">
    <source>
        <dbReference type="EMBL" id="PNS20048.1"/>
    </source>
</evidence>
<dbReference type="PANTHER" id="PTHR35910">
    <property type="entry name" value="2EXR DOMAIN-CONTAINING PROTEIN"/>
    <property type="match status" value="1"/>
</dbReference>
<dbReference type="OrthoDB" id="3473305at2759"/>
<gene>
    <name evidence="2" type="ORF">CAC42_5498</name>
</gene>
<organism evidence="2 3">
    <name type="scientific">Sphaceloma murrayae</name>
    <dbReference type="NCBI Taxonomy" id="2082308"/>
    <lineage>
        <taxon>Eukaryota</taxon>
        <taxon>Fungi</taxon>
        <taxon>Dikarya</taxon>
        <taxon>Ascomycota</taxon>
        <taxon>Pezizomycotina</taxon>
        <taxon>Dothideomycetes</taxon>
        <taxon>Dothideomycetidae</taxon>
        <taxon>Myriangiales</taxon>
        <taxon>Elsinoaceae</taxon>
        <taxon>Sphaceloma</taxon>
    </lineage>
</organism>
<dbReference type="Pfam" id="PF20150">
    <property type="entry name" value="2EXR"/>
    <property type="match status" value="1"/>
</dbReference>
<accession>A0A2K1QYB8</accession>
<dbReference type="InParanoid" id="A0A2K1QYB8"/>
<feature type="domain" description="2EXR" evidence="1">
    <location>
        <begin position="4"/>
        <end position="92"/>
    </location>
</feature>
<dbReference type="PANTHER" id="PTHR35910:SF1">
    <property type="entry name" value="2EXR DOMAIN-CONTAINING PROTEIN"/>
    <property type="match status" value="1"/>
</dbReference>
<sequence>MATFHPFPRLPFEVRAKIWRYSIEPRIVELRVPRSSSLSQPCTSLYSTTAVPPSLQTCTEARDLGLYSQEFIAFADTENPRYVWVNFDTDMISIGTTDLVHFEEYYSRIKRLRLAREDDRNEYWARDEYHDLGYFKNLEELHLVSLRGMCGMNLEFKPDFPCDLDITWIVDPIDGDIMPWRDVENMVATAIEDTYAEHGETGSGYPEGELIRVERYSWNNQRLPTAAETRRWL</sequence>
<reference evidence="2 3" key="1">
    <citation type="submission" date="2017-06" db="EMBL/GenBank/DDBJ databases">
        <title>Draft genome sequence of a variant of Elsinoe murrayae.</title>
        <authorList>
            <person name="Cheng Q."/>
        </authorList>
    </citation>
    <scope>NUCLEOTIDE SEQUENCE [LARGE SCALE GENOMIC DNA]</scope>
    <source>
        <strain evidence="2 3">CQ-2017a</strain>
    </source>
</reference>
<dbReference type="EMBL" id="NKHZ01000025">
    <property type="protein sequence ID" value="PNS20048.1"/>
    <property type="molecule type" value="Genomic_DNA"/>
</dbReference>
<keyword evidence="3" id="KW-1185">Reference proteome</keyword>
<evidence type="ECO:0000259" key="1">
    <source>
        <dbReference type="Pfam" id="PF20150"/>
    </source>
</evidence>
<dbReference type="InterPro" id="IPR045518">
    <property type="entry name" value="2EXR"/>
</dbReference>
<name>A0A2K1QYB8_9PEZI</name>
<dbReference type="Proteomes" id="UP000243797">
    <property type="component" value="Unassembled WGS sequence"/>
</dbReference>